<evidence type="ECO:0000313" key="6">
    <source>
        <dbReference type="EMBL" id="MCF0263639.1"/>
    </source>
</evidence>
<keyword evidence="4" id="KW-0804">Transcription</keyword>
<dbReference type="RefSeq" id="WP_105714552.1">
    <property type="nucleotide sequence ID" value="NZ_JAHWXT010000001.1"/>
</dbReference>
<dbReference type="Pfam" id="PF00126">
    <property type="entry name" value="HTH_1"/>
    <property type="match status" value="1"/>
</dbReference>
<comment type="similarity">
    <text evidence="1">Belongs to the LysR transcriptional regulatory family.</text>
</comment>
<protein>
    <submittedName>
        <fullName evidence="6">LysR family transcriptional regulator</fullName>
    </submittedName>
</protein>
<reference evidence="6" key="1">
    <citation type="submission" date="2021-07" db="EMBL/GenBank/DDBJ databases">
        <authorList>
            <person name="Fernandez M."/>
            <person name="Pereira P."/>
            <person name="Torres Tejerizo G.A."/>
            <person name="Gonzalez P."/>
            <person name="Agostini E."/>
        </authorList>
    </citation>
    <scope>NUCLEOTIDE SEQUENCE</scope>
    <source>
        <strain evidence="6">SFC 500-1A</strain>
    </source>
</reference>
<dbReference type="InterPro" id="IPR036390">
    <property type="entry name" value="WH_DNA-bd_sf"/>
</dbReference>
<evidence type="ECO:0000259" key="5">
    <source>
        <dbReference type="PROSITE" id="PS50931"/>
    </source>
</evidence>
<accession>A0A8X8GBG3</accession>
<dbReference type="GO" id="GO:0006351">
    <property type="term" value="P:DNA-templated transcription"/>
    <property type="evidence" value="ECO:0007669"/>
    <property type="project" value="TreeGrafter"/>
</dbReference>
<dbReference type="PANTHER" id="PTHR30537:SF1">
    <property type="entry name" value="HTH-TYPE TRANSCRIPTIONAL REGULATOR PGRR"/>
    <property type="match status" value="1"/>
</dbReference>
<organism evidence="6 7">
    <name type="scientific">Acinetobacter guillouiae</name>
    <name type="common">Acinetobacter genomosp. 11</name>
    <dbReference type="NCBI Taxonomy" id="106649"/>
    <lineage>
        <taxon>Bacteria</taxon>
        <taxon>Pseudomonadati</taxon>
        <taxon>Pseudomonadota</taxon>
        <taxon>Gammaproteobacteria</taxon>
        <taxon>Moraxellales</taxon>
        <taxon>Moraxellaceae</taxon>
        <taxon>Acinetobacter</taxon>
    </lineage>
</organism>
<dbReference type="FunFam" id="1.10.10.10:FF:000001">
    <property type="entry name" value="LysR family transcriptional regulator"/>
    <property type="match status" value="1"/>
</dbReference>
<keyword evidence="2" id="KW-0805">Transcription regulation</keyword>
<evidence type="ECO:0000256" key="4">
    <source>
        <dbReference type="ARBA" id="ARBA00023163"/>
    </source>
</evidence>
<dbReference type="SUPFAM" id="SSF46785">
    <property type="entry name" value="Winged helix' DNA-binding domain"/>
    <property type="match status" value="1"/>
</dbReference>
<proteinExistence type="inferred from homology"/>
<dbReference type="Gene3D" id="3.40.190.290">
    <property type="match status" value="1"/>
</dbReference>
<name>A0A8X8GBG3_ACIGI</name>
<dbReference type="GO" id="GO:0003700">
    <property type="term" value="F:DNA-binding transcription factor activity"/>
    <property type="evidence" value="ECO:0007669"/>
    <property type="project" value="InterPro"/>
</dbReference>
<dbReference type="EMBL" id="JAHWXT010000001">
    <property type="protein sequence ID" value="MCF0263639.1"/>
    <property type="molecule type" value="Genomic_DNA"/>
</dbReference>
<dbReference type="PROSITE" id="PS50931">
    <property type="entry name" value="HTH_LYSR"/>
    <property type="match status" value="1"/>
</dbReference>
<dbReference type="Proteomes" id="UP000887320">
    <property type="component" value="Unassembled WGS sequence"/>
</dbReference>
<feature type="domain" description="HTH lysR-type" evidence="5">
    <location>
        <begin position="13"/>
        <end position="65"/>
    </location>
</feature>
<keyword evidence="3" id="KW-0238">DNA-binding</keyword>
<dbReference type="InterPro" id="IPR058163">
    <property type="entry name" value="LysR-type_TF_proteobact-type"/>
</dbReference>
<evidence type="ECO:0000256" key="2">
    <source>
        <dbReference type="ARBA" id="ARBA00023015"/>
    </source>
</evidence>
<dbReference type="SUPFAM" id="SSF53850">
    <property type="entry name" value="Periplasmic binding protein-like II"/>
    <property type="match status" value="1"/>
</dbReference>
<sequence>MAHQLKSGELFALTIFLSVASHRNFRAASVELNVTPSAISHAIKGLESRLNVRLFNRTTRSVSLTDAGIQLVHSLRPSMENISNALNHLDDFRDQPSGVLRINASEGAVRLVLKPILKKFLQRYPLVHLDIVCDGKLTNIVEENFDAGIRLADDIPKEMVAIRLTETARFVAVASPDYLLKNSTPLVPHDLYEHDCIRFRFDSGLIFRWEFDMNGIIEKIDVKGPLTLTDQTLMVDAAIDGIGIAFVPDHLVKNAVENQQLSIVLEKFSPVYRGLSLYYPGYRHVSTTLKALINMIRDSSSY</sequence>
<dbReference type="InterPro" id="IPR005119">
    <property type="entry name" value="LysR_subst-bd"/>
</dbReference>
<evidence type="ECO:0000256" key="1">
    <source>
        <dbReference type="ARBA" id="ARBA00009437"/>
    </source>
</evidence>
<comment type="caution">
    <text evidence="6">The sequence shown here is derived from an EMBL/GenBank/DDBJ whole genome shotgun (WGS) entry which is preliminary data.</text>
</comment>
<dbReference type="Gene3D" id="1.10.10.10">
    <property type="entry name" value="Winged helix-like DNA-binding domain superfamily/Winged helix DNA-binding domain"/>
    <property type="match status" value="1"/>
</dbReference>
<dbReference type="Pfam" id="PF03466">
    <property type="entry name" value="LysR_substrate"/>
    <property type="match status" value="1"/>
</dbReference>
<evidence type="ECO:0000313" key="7">
    <source>
        <dbReference type="Proteomes" id="UP000887320"/>
    </source>
</evidence>
<dbReference type="GO" id="GO:0043565">
    <property type="term" value="F:sequence-specific DNA binding"/>
    <property type="evidence" value="ECO:0007669"/>
    <property type="project" value="TreeGrafter"/>
</dbReference>
<evidence type="ECO:0000256" key="3">
    <source>
        <dbReference type="ARBA" id="ARBA00023125"/>
    </source>
</evidence>
<dbReference type="PANTHER" id="PTHR30537">
    <property type="entry name" value="HTH-TYPE TRANSCRIPTIONAL REGULATOR"/>
    <property type="match status" value="1"/>
</dbReference>
<gene>
    <name evidence="6" type="ORF">KW868_04045</name>
</gene>
<dbReference type="InterPro" id="IPR000847">
    <property type="entry name" value="LysR_HTH_N"/>
</dbReference>
<dbReference type="AlphaFoldDB" id="A0A8X8GBG3"/>
<dbReference type="InterPro" id="IPR036388">
    <property type="entry name" value="WH-like_DNA-bd_sf"/>
</dbReference>